<dbReference type="InterPro" id="IPR015424">
    <property type="entry name" value="PyrdxlP-dep_Trfase"/>
</dbReference>
<sequence length="390" mass="42525">MTGNAARIMINVIHVTQEGTGHMLSFENDYSEGAHPAILQRLIDTNMEQITGYGMDQYCESAKERIREACGCPDASVWFLVGGTQTNMTVIDTITPPYSGVVAAESGHVNVHEAGAIEATGHKVLTLPQHNGKIDAAELRNFCATFYADDNYEHMVFPGSVYVSQCTEYGTLYTKTELEAIADVCHEYGIPLFVDGARLGYALTANGNDVTLRDLARIADVFYIGGTKVGALMGEAVVFPRGNAPAHFLTLVKQHGALLAKGWLLGVQFDTLFSPIAPASAASDTANSSDNSNSNATDPENTILYTHIARNANVAAERIRAALREKGYRFAFEAPTNQIFVVLDQPTIDRLSEHVRLGFMEKYDDTHSVMRICTSWATTPEHVDQLIALL</sequence>
<dbReference type="EMBL" id="MWWV01000014">
    <property type="protein sequence ID" value="OZG56655.1"/>
    <property type="molecule type" value="Genomic_DNA"/>
</dbReference>
<comment type="similarity">
    <text evidence="2">Belongs to the threonine aldolase family.</text>
</comment>
<dbReference type="SUPFAM" id="SSF53383">
    <property type="entry name" value="PLP-dependent transferases"/>
    <property type="match status" value="1"/>
</dbReference>
<name>A0A261FC80_9BIFI</name>
<keyword evidence="6" id="KW-1185">Reference proteome</keyword>
<comment type="cofactor">
    <cofactor evidence="1">
        <name>pyridoxal 5'-phosphate</name>
        <dbReference type="ChEBI" id="CHEBI:597326"/>
    </cofactor>
</comment>
<proteinExistence type="inferred from homology"/>
<comment type="caution">
    <text evidence="5">The sequence shown here is derived from an EMBL/GenBank/DDBJ whole genome shotgun (WGS) entry which is preliminary data.</text>
</comment>
<gene>
    <name evidence="5" type="ORF">BTIS_1759</name>
</gene>
<evidence type="ECO:0000256" key="2">
    <source>
        <dbReference type="ARBA" id="ARBA00006966"/>
    </source>
</evidence>
<dbReference type="Pfam" id="PF01212">
    <property type="entry name" value="Beta_elim_lyase"/>
    <property type="match status" value="1"/>
</dbReference>
<dbReference type="AlphaFoldDB" id="A0A261FC80"/>
<dbReference type="GO" id="GO:0016829">
    <property type="term" value="F:lyase activity"/>
    <property type="evidence" value="ECO:0007669"/>
    <property type="project" value="UniProtKB-KW"/>
</dbReference>
<evidence type="ECO:0000256" key="3">
    <source>
        <dbReference type="ARBA" id="ARBA00022898"/>
    </source>
</evidence>
<dbReference type="PANTHER" id="PTHR48097">
    <property type="entry name" value="L-THREONINE ALDOLASE-RELATED"/>
    <property type="match status" value="1"/>
</dbReference>
<reference evidence="5 6" key="1">
    <citation type="journal article" date="2017" name="BMC Genomics">
        <title>Comparative genomic and phylogenomic analyses of the Bifidobacteriaceae family.</title>
        <authorList>
            <person name="Lugli G.A."/>
            <person name="Milani C."/>
            <person name="Turroni F."/>
            <person name="Duranti S."/>
            <person name="Mancabelli L."/>
            <person name="Mangifesta M."/>
            <person name="Ferrario C."/>
            <person name="Modesto M."/>
            <person name="Mattarelli P."/>
            <person name="Jiri K."/>
            <person name="van Sinderen D."/>
            <person name="Ventura M."/>
        </authorList>
    </citation>
    <scope>NUCLEOTIDE SEQUENCE [LARGE SCALE GENOMIC DNA]</scope>
    <source>
        <strain evidence="5 6">DSM 100201</strain>
    </source>
</reference>
<feature type="domain" description="Aromatic amino acid beta-eliminating lyase/threonine aldolase" evidence="4">
    <location>
        <begin position="37"/>
        <end position="259"/>
    </location>
</feature>
<dbReference type="PANTHER" id="PTHR48097:SF5">
    <property type="entry name" value="LOW SPECIFICITY L-THREONINE ALDOLASE"/>
    <property type="match status" value="1"/>
</dbReference>
<dbReference type="InterPro" id="IPR015422">
    <property type="entry name" value="PyrdxlP-dep_Trfase_small"/>
</dbReference>
<dbReference type="Gene3D" id="3.90.1150.10">
    <property type="entry name" value="Aspartate Aminotransferase, domain 1"/>
    <property type="match status" value="1"/>
</dbReference>
<dbReference type="Proteomes" id="UP000216444">
    <property type="component" value="Unassembled WGS sequence"/>
</dbReference>
<evidence type="ECO:0000259" key="4">
    <source>
        <dbReference type="Pfam" id="PF01212"/>
    </source>
</evidence>
<dbReference type="Gene3D" id="3.40.640.10">
    <property type="entry name" value="Type I PLP-dependent aspartate aminotransferase-like (Major domain)"/>
    <property type="match status" value="1"/>
</dbReference>
<dbReference type="GO" id="GO:0006520">
    <property type="term" value="P:amino acid metabolic process"/>
    <property type="evidence" value="ECO:0007669"/>
    <property type="project" value="InterPro"/>
</dbReference>
<accession>A0A261FC80</accession>
<dbReference type="InterPro" id="IPR001597">
    <property type="entry name" value="ArAA_b-elim_lyase/Thr_aldolase"/>
</dbReference>
<dbReference type="InterPro" id="IPR015421">
    <property type="entry name" value="PyrdxlP-dep_Trfase_major"/>
</dbReference>
<evidence type="ECO:0000313" key="6">
    <source>
        <dbReference type="Proteomes" id="UP000216444"/>
    </source>
</evidence>
<protein>
    <submittedName>
        <fullName evidence="5">Amino acid lyase</fullName>
    </submittedName>
</protein>
<keyword evidence="5" id="KW-0456">Lyase</keyword>
<evidence type="ECO:0000313" key="5">
    <source>
        <dbReference type="EMBL" id="OZG56655.1"/>
    </source>
</evidence>
<keyword evidence="3" id="KW-0663">Pyridoxal phosphate</keyword>
<evidence type="ECO:0000256" key="1">
    <source>
        <dbReference type="ARBA" id="ARBA00001933"/>
    </source>
</evidence>
<organism evidence="5 6">
    <name type="scientific">Bifidobacterium tissieri</name>
    <dbReference type="NCBI Taxonomy" id="1630162"/>
    <lineage>
        <taxon>Bacteria</taxon>
        <taxon>Bacillati</taxon>
        <taxon>Actinomycetota</taxon>
        <taxon>Actinomycetes</taxon>
        <taxon>Bifidobacteriales</taxon>
        <taxon>Bifidobacteriaceae</taxon>
        <taxon>Bifidobacterium</taxon>
    </lineage>
</organism>